<name>A0A483CN13_9EURY</name>
<feature type="domain" description="PIN" evidence="1">
    <location>
        <begin position="110"/>
        <end position="251"/>
    </location>
</feature>
<dbReference type="InterPro" id="IPR002716">
    <property type="entry name" value="PIN_dom"/>
</dbReference>
<reference evidence="2 3" key="1">
    <citation type="submission" date="2017-11" db="EMBL/GenBank/DDBJ databases">
        <title>Isolation and Characterization of Methanofollis Species from Methane Seep Offshore SW Taiwan.</title>
        <authorList>
            <person name="Teng N.-H."/>
            <person name="Lai M.-C."/>
            <person name="Chen S.-C."/>
        </authorList>
    </citation>
    <scope>NUCLEOTIDE SEQUENCE [LARGE SCALE GENOMIC DNA]</scope>
    <source>
        <strain evidence="2 3">FWC-SCC2</strain>
    </source>
</reference>
<sequence>MTQTEVRSSELCILANLFEGQFTLSYPIYDIELLRVDTDSNGYRVEFPATEADFSSGMGIFGEYGFEMPTYGDFEECLLASGATTYENLDAFLQQGELYHGLKKDVRFGLDTNLLYHRFATVTGAVRPEEVILLDIVKQEIEFALNHKYSGRLIGHLSRAAPDGAGIIAEFENRKKKKSRKAAHLAMAEYRALRDRALLLDTDGHAAHATHENDDLIVRALRHFEEERSELPVLLTADAAMADLCDAEGVEYYLFRAPFRVRPHHLSPWTLFRLITTLSVVFGVISIDSVLVFSEYGGKGNEADAFRLTFIDEDRHTEFARDVEVCRKLLALGIER</sequence>
<protein>
    <recommendedName>
        <fullName evidence="1">PIN domain-containing protein</fullName>
    </recommendedName>
</protein>
<proteinExistence type="predicted"/>
<gene>
    <name evidence="2" type="ORF">CUJ86_08180</name>
</gene>
<dbReference type="Pfam" id="PF13638">
    <property type="entry name" value="PIN_4"/>
    <property type="match status" value="1"/>
</dbReference>
<evidence type="ECO:0000313" key="2">
    <source>
        <dbReference type="EMBL" id="TAJ44012.1"/>
    </source>
</evidence>
<evidence type="ECO:0000259" key="1">
    <source>
        <dbReference type="Pfam" id="PF13638"/>
    </source>
</evidence>
<dbReference type="Proteomes" id="UP000292580">
    <property type="component" value="Unassembled WGS sequence"/>
</dbReference>
<keyword evidence="3" id="KW-1185">Reference proteome</keyword>
<organism evidence="2 3">
    <name type="scientific">Methanofollis fontis</name>
    <dbReference type="NCBI Taxonomy" id="2052832"/>
    <lineage>
        <taxon>Archaea</taxon>
        <taxon>Methanobacteriati</taxon>
        <taxon>Methanobacteriota</taxon>
        <taxon>Stenosarchaea group</taxon>
        <taxon>Methanomicrobia</taxon>
        <taxon>Methanomicrobiales</taxon>
        <taxon>Methanomicrobiaceae</taxon>
        <taxon>Methanofollis</taxon>
    </lineage>
</organism>
<dbReference type="OrthoDB" id="92696at2157"/>
<comment type="caution">
    <text evidence="2">The sequence shown here is derived from an EMBL/GenBank/DDBJ whole genome shotgun (WGS) entry which is preliminary data.</text>
</comment>
<dbReference type="RefSeq" id="WP_130647076.1">
    <property type="nucleotide sequence ID" value="NZ_PGCL01000003.1"/>
</dbReference>
<dbReference type="EMBL" id="PGCL01000003">
    <property type="protein sequence ID" value="TAJ44012.1"/>
    <property type="molecule type" value="Genomic_DNA"/>
</dbReference>
<dbReference type="AlphaFoldDB" id="A0A483CN13"/>
<accession>A0A483CN13</accession>
<evidence type="ECO:0000313" key="3">
    <source>
        <dbReference type="Proteomes" id="UP000292580"/>
    </source>
</evidence>